<protein>
    <submittedName>
        <fullName evidence="2">Oxidoreductase</fullName>
    </submittedName>
</protein>
<evidence type="ECO:0000313" key="3">
    <source>
        <dbReference type="Proteomes" id="UP000643279"/>
    </source>
</evidence>
<dbReference type="Pfam" id="PF12697">
    <property type="entry name" value="Abhydrolase_6"/>
    <property type="match status" value="1"/>
</dbReference>
<dbReference type="InterPro" id="IPR000073">
    <property type="entry name" value="AB_hydrolase_1"/>
</dbReference>
<organism evidence="2 3">
    <name type="scientific">Arthrobacter liuii</name>
    <dbReference type="NCBI Taxonomy" id="1476996"/>
    <lineage>
        <taxon>Bacteria</taxon>
        <taxon>Bacillati</taxon>
        <taxon>Actinomycetota</taxon>
        <taxon>Actinomycetes</taxon>
        <taxon>Micrococcales</taxon>
        <taxon>Micrococcaceae</taxon>
        <taxon>Arthrobacter</taxon>
    </lineage>
</organism>
<accession>A0ABQ2B2H4</accession>
<name>A0ABQ2B2H4_9MICC</name>
<gene>
    <name evidence="2" type="ORF">GCM10007170_43570</name>
</gene>
<dbReference type="InterPro" id="IPR029058">
    <property type="entry name" value="AB_hydrolase_fold"/>
</dbReference>
<dbReference type="Gene3D" id="3.40.50.1820">
    <property type="entry name" value="alpha/beta hydrolase"/>
    <property type="match status" value="1"/>
</dbReference>
<evidence type="ECO:0000313" key="2">
    <source>
        <dbReference type="EMBL" id="GGI02260.1"/>
    </source>
</evidence>
<dbReference type="PANTHER" id="PTHR43798:SF33">
    <property type="entry name" value="HYDROLASE, PUTATIVE (AFU_ORTHOLOGUE AFUA_2G14860)-RELATED"/>
    <property type="match status" value="1"/>
</dbReference>
<reference evidence="3" key="1">
    <citation type="journal article" date="2019" name="Int. J. Syst. Evol. Microbiol.">
        <title>The Global Catalogue of Microorganisms (GCM) 10K type strain sequencing project: providing services to taxonomists for standard genome sequencing and annotation.</title>
        <authorList>
            <consortium name="The Broad Institute Genomics Platform"/>
            <consortium name="The Broad Institute Genome Sequencing Center for Infectious Disease"/>
            <person name="Wu L."/>
            <person name="Ma J."/>
        </authorList>
    </citation>
    <scope>NUCLEOTIDE SEQUENCE [LARGE SCALE GENOMIC DNA]</scope>
    <source>
        <strain evidence="3">CGMCC 1.12778</strain>
    </source>
</reference>
<dbReference type="PANTHER" id="PTHR43798">
    <property type="entry name" value="MONOACYLGLYCEROL LIPASE"/>
    <property type="match status" value="1"/>
</dbReference>
<proteinExistence type="predicted"/>
<dbReference type="SUPFAM" id="SSF53474">
    <property type="entry name" value="alpha/beta-Hydrolases"/>
    <property type="match status" value="1"/>
</dbReference>
<dbReference type="Proteomes" id="UP000643279">
    <property type="component" value="Unassembled WGS sequence"/>
</dbReference>
<dbReference type="InterPro" id="IPR050266">
    <property type="entry name" value="AB_hydrolase_sf"/>
</dbReference>
<sequence length="270" mass="29354">MTQRQPLQENAYGRWIDHGTGAPVVLVHGIPTSPRLWRHVIPLVHGRSLAWEMPGYGSSISAGARRDLSLAAQAGYLLEWLGSLNLGAKPVLAGHDLGGGVAQIVALRQPGAFAGLMLTNSVAYDSWPIPSVKIMQRLAPFLARLPATLIYPMLVQLLHRGHDNPQVAQESIGEHWAPYVTHGASRALMRQIVPLTPQDTDKVSGQLHALGLPARVVWGEADRFQKIQYGERLAEELGCDLTRIPQGRHFTPEDHPETVAAAINSLLSGS</sequence>
<dbReference type="EMBL" id="BMFW01000043">
    <property type="protein sequence ID" value="GGI02260.1"/>
    <property type="molecule type" value="Genomic_DNA"/>
</dbReference>
<evidence type="ECO:0000259" key="1">
    <source>
        <dbReference type="Pfam" id="PF12697"/>
    </source>
</evidence>
<dbReference type="RefSeq" id="WP_188573598.1">
    <property type="nucleotide sequence ID" value="NZ_BMFW01000043.1"/>
</dbReference>
<feature type="domain" description="AB hydrolase-1" evidence="1">
    <location>
        <begin position="24"/>
        <end position="262"/>
    </location>
</feature>
<comment type="caution">
    <text evidence="2">The sequence shown here is derived from an EMBL/GenBank/DDBJ whole genome shotgun (WGS) entry which is preliminary data.</text>
</comment>
<keyword evidence="3" id="KW-1185">Reference proteome</keyword>
<dbReference type="PRINTS" id="PR00111">
    <property type="entry name" value="ABHYDROLASE"/>
</dbReference>